<sequence>MAAKGGNKRATGRATRQKGRPAARRQFNPGLFDELSFTGGRPLSPLCLSLATPAPPPNEKDNAAKSKANPSSTIADSEIS</sequence>
<keyword evidence="3" id="KW-1185">Reference proteome</keyword>
<reference evidence="2" key="1">
    <citation type="submission" date="2021-10" db="EMBL/GenBank/DDBJ databases">
        <title>Melipona bicolor Genome sequencing and assembly.</title>
        <authorList>
            <person name="Araujo N.S."/>
            <person name="Arias M.C."/>
        </authorList>
    </citation>
    <scope>NUCLEOTIDE SEQUENCE</scope>
    <source>
        <strain evidence="2">USP_2M_L1-L4_2017</strain>
        <tissue evidence="2">Whole body</tissue>
    </source>
</reference>
<dbReference type="EMBL" id="JAHYIQ010000051">
    <property type="protein sequence ID" value="KAK1117473.1"/>
    <property type="molecule type" value="Genomic_DNA"/>
</dbReference>
<proteinExistence type="predicted"/>
<comment type="caution">
    <text evidence="2">The sequence shown here is derived from an EMBL/GenBank/DDBJ whole genome shotgun (WGS) entry which is preliminary data.</text>
</comment>
<gene>
    <name evidence="2" type="ORF">K0M31_016677</name>
</gene>
<organism evidence="2 3">
    <name type="scientific">Melipona bicolor</name>
    <dbReference type="NCBI Taxonomy" id="60889"/>
    <lineage>
        <taxon>Eukaryota</taxon>
        <taxon>Metazoa</taxon>
        <taxon>Ecdysozoa</taxon>
        <taxon>Arthropoda</taxon>
        <taxon>Hexapoda</taxon>
        <taxon>Insecta</taxon>
        <taxon>Pterygota</taxon>
        <taxon>Neoptera</taxon>
        <taxon>Endopterygota</taxon>
        <taxon>Hymenoptera</taxon>
        <taxon>Apocrita</taxon>
        <taxon>Aculeata</taxon>
        <taxon>Apoidea</taxon>
        <taxon>Anthophila</taxon>
        <taxon>Apidae</taxon>
        <taxon>Melipona</taxon>
    </lineage>
</organism>
<dbReference type="Proteomes" id="UP001177670">
    <property type="component" value="Unassembled WGS sequence"/>
</dbReference>
<evidence type="ECO:0000256" key="1">
    <source>
        <dbReference type="SAM" id="MobiDB-lite"/>
    </source>
</evidence>
<evidence type="ECO:0000313" key="2">
    <source>
        <dbReference type="EMBL" id="KAK1117473.1"/>
    </source>
</evidence>
<feature type="region of interest" description="Disordered" evidence="1">
    <location>
        <begin position="1"/>
        <end position="80"/>
    </location>
</feature>
<protein>
    <submittedName>
        <fullName evidence="2">Uncharacterized protein</fullName>
    </submittedName>
</protein>
<accession>A0AA40KEQ5</accession>
<feature type="compositionally biased region" description="Polar residues" evidence="1">
    <location>
        <begin position="68"/>
        <end position="80"/>
    </location>
</feature>
<evidence type="ECO:0000313" key="3">
    <source>
        <dbReference type="Proteomes" id="UP001177670"/>
    </source>
</evidence>
<name>A0AA40KEQ5_9HYME</name>
<feature type="compositionally biased region" description="Basic residues" evidence="1">
    <location>
        <begin position="1"/>
        <end position="23"/>
    </location>
</feature>
<dbReference type="AlphaFoldDB" id="A0AA40KEQ5"/>